<dbReference type="RefSeq" id="WP_085897523.1">
    <property type="nucleotide sequence ID" value="NZ_FWFY01000012.1"/>
</dbReference>
<keyword evidence="5" id="KW-1185">Reference proteome</keyword>
<protein>
    <submittedName>
        <fullName evidence="2">Sulfotransferase family protein</fullName>
    </submittedName>
</protein>
<name>A0A1X6ZYS8_9RHOB</name>
<evidence type="ECO:0000256" key="1">
    <source>
        <dbReference type="SAM" id="MobiDB-lite"/>
    </source>
</evidence>
<dbReference type="EMBL" id="PYGB01000012">
    <property type="protein sequence ID" value="PSK82495.1"/>
    <property type="molecule type" value="Genomic_DNA"/>
</dbReference>
<dbReference type="AlphaFoldDB" id="A0A1X6ZYS8"/>
<accession>A0A1X6ZYS8</accession>
<dbReference type="SUPFAM" id="SSF52540">
    <property type="entry name" value="P-loop containing nucleoside triphosphate hydrolases"/>
    <property type="match status" value="1"/>
</dbReference>
<dbReference type="Proteomes" id="UP000240624">
    <property type="component" value="Unassembled WGS sequence"/>
</dbReference>
<organism evidence="3 4">
    <name type="scientific">Limimaricola soesokkakensis</name>
    <dbReference type="NCBI Taxonomy" id="1343159"/>
    <lineage>
        <taxon>Bacteria</taxon>
        <taxon>Pseudomonadati</taxon>
        <taxon>Pseudomonadota</taxon>
        <taxon>Alphaproteobacteria</taxon>
        <taxon>Rhodobacterales</taxon>
        <taxon>Paracoccaceae</taxon>
        <taxon>Limimaricola</taxon>
    </lineage>
</organism>
<dbReference type="EMBL" id="FWFY01000012">
    <property type="protein sequence ID" value="SLN65296.1"/>
    <property type="molecule type" value="Genomic_DNA"/>
</dbReference>
<dbReference type="InterPro" id="IPR027417">
    <property type="entry name" value="P-loop_NTPase"/>
</dbReference>
<sequence>MQLVRRPQDRATLRDGIKRIAARTAAHAPQARYDSCLLMLSHMRATTTALSNVLCSHPRITGYGETHVPHGRAESLGQVVVNLALRRALSLRADLLYDKVLHDHLDAAADAPFFGARALFMLRAPAPAIRSIEALARRTDMHQYRSAEAAALYYAERVETLCGHWDRFPATRRFGVTSEALLRDPDATVARLGAWLRLEPPLTNSYVSHRATQKGGGGDPTRSASHTQIEPSDRPVESGPVAGVSAELASRCEAAHGALAERFMANSGPQPEPGPHPDLSNPQS</sequence>
<keyword evidence="2" id="KW-0808">Transferase</keyword>
<evidence type="ECO:0000313" key="5">
    <source>
        <dbReference type="Proteomes" id="UP000240624"/>
    </source>
</evidence>
<dbReference type="GO" id="GO:0016740">
    <property type="term" value="F:transferase activity"/>
    <property type="evidence" value="ECO:0007669"/>
    <property type="project" value="UniProtKB-KW"/>
</dbReference>
<reference evidence="3 4" key="1">
    <citation type="submission" date="2017-03" db="EMBL/GenBank/DDBJ databases">
        <authorList>
            <person name="Afonso C.L."/>
            <person name="Miller P.J."/>
            <person name="Scott M.A."/>
            <person name="Spackman E."/>
            <person name="Goraichik I."/>
            <person name="Dimitrov K.M."/>
            <person name="Suarez D.L."/>
            <person name="Swayne D.E."/>
        </authorList>
    </citation>
    <scope>NUCLEOTIDE SEQUENCE [LARGE SCALE GENOMIC DNA]</scope>
    <source>
        <strain evidence="3 4">CECT 8367</strain>
    </source>
</reference>
<dbReference type="Proteomes" id="UP000193495">
    <property type="component" value="Unassembled WGS sequence"/>
</dbReference>
<evidence type="ECO:0000313" key="4">
    <source>
        <dbReference type="Proteomes" id="UP000193495"/>
    </source>
</evidence>
<evidence type="ECO:0000313" key="2">
    <source>
        <dbReference type="EMBL" id="PSK82495.1"/>
    </source>
</evidence>
<dbReference type="Gene3D" id="3.40.50.300">
    <property type="entry name" value="P-loop containing nucleotide triphosphate hydrolases"/>
    <property type="match status" value="1"/>
</dbReference>
<reference evidence="2 5" key="2">
    <citation type="submission" date="2018-03" db="EMBL/GenBank/DDBJ databases">
        <title>Genomic Encyclopedia of Archaeal and Bacterial Type Strains, Phase II (KMG-II): from individual species to whole genera.</title>
        <authorList>
            <person name="Goeker M."/>
        </authorList>
    </citation>
    <scope>NUCLEOTIDE SEQUENCE [LARGE SCALE GENOMIC DNA]</scope>
    <source>
        <strain evidence="2 5">DSM 29956</strain>
    </source>
</reference>
<dbReference type="Pfam" id="PF13469">
    <property type="entry name" value="Sulfotransfer_3"/>
    <property type="match status" value="1"/>
</dbReference>
<feature type="region of interest" description="Disordered" evidence="1">
    <location>
        <begin position="206"/>
        <end position="247"/>
    </location>
</feature>
<proteinExistence type="predicted"/>
<feature type="region of interest" description="Disordered" evidence="1">
    <location>
        <begin position="259"/>
        <end position="284"/>
    </location>
</feature>
<evidence type="ECO:0000313" key="3">
    <source>
        <dbReference type="EMBL" id="SLN65296.1"/>
    </source>
</evidence>
<gene>
    <name evidence="2" type="ORF">CLV79_11211</name>
    <name evidence="3" type="ORF">LOS8367_03208</name>
</gene>